<accession>A0A429X7V2</accession>
<name>A0A429X7V2_SIMTE</name>
<dbReference type="SUPFAM" id="SSF53335">
    <property type="entry name" value="S-adenosyl-L-methionine-dependent methyltransferases"/>
    <property type="match status" value="1"/>
</dbReference>
<proteinExistence type="predicted"/>
<evidence type="ECO:0000259" key="1">
    <source>
        <dbReference type="Pfam" id="PF13847"/>
    </source>
</evidence>
<keyword evidence="2" id="KW-0808">Transferase</keyword>
<dbReference type="OrthoDB" id="2575094at2"/>
<dbReference type="Pfam" id="PF13847">
    <property type="entry name" value="Methyltransf_31"/>
    <property type="match status" value="1"/>
</dbReference>
<protein>
    <submittedName>
        <fullName evidence="2">Methyltransferase domain-containing protein</fullName>
    </submittedName>
</protein>
<gene>
    <name evidence="2" type="ORF">D5F11_011860</name>
</gene>
<sequence>MKNTFDYMEKKEHINLIEKWICEKSKGGLILKIGCSQGLDSIFMGRERGSGIDLSEQSVQCVNPLLDREDPSNCRCNNVLTDDVEGETFDSVIVRNIFQYGTDTRKVMEKAFGLLKEDGRLVITVSYESGRSLKFFYATEVYQLQTESLQIIEMQFFGNGIGAVFKKVSGAWPLHRDLNSIPITMEEAWQQEKQASMDRIMKNIYLQEHLEAAYSREEKLLISYKELLRKYQALSNSKLGKFALYYWKKRRSLFGGKSSG</sequence>
<reference evidence="2 3" key="1">
    <citation type="submission" date="2018-12" db="EMBL/GenBank/DDBJ databases">
        <authorList>
            <person name="Sun L."/>
            <person name="Chen Z."/>
        </authorList>
    </citation>
    <scope>NUCLEOTIDE SEQUENCE [LARGE SCALE GENOMIC DNA]</scope>
    <source>
        <strain evidence="2 3">LMG 29736</strain>
    </source>
</reference>
<dbReference type="Proteomes" id="UP000287296">
    <property type="component" value="Unassembled WGS sequence"/>
</dbReference>
<dbReference type="InterPro" id="IPR029063">
    <property type="entry name" value="SAM-dependent_MTases_sf"/>
</dbReference>
<dbReference type="AlphaFoldDB" id="A0A429X7V2"/>
<dbReference type="CDD" id="cd02440">
    <property type="entry name" value="AdoMet_MTases"/>
    <property type="match status" value="1"/>
</dbReference>
<dbReference type="EMBL" id="QYTW02000010">
    <property type="protein sequence ID" value="RST59515.1"/>
    <property type="molecule type" value="Genomic_DNA"/>
</dbReference>
<dbReference type="GO" id="GO:0032259">
    <property type="term" value="P:methylation"/>
    <property type="evidence" value="ECO:0007669"/>
    <property type="project" value="UniProtKB-KW"/>
</dbReference>
<dbReference type="GO" id="GO:0008168">
    <property type="term" value="F:methyltransferase activity"/>
    <property type="evidence" value="ECO:0007669"/>
    <property type="project" value="UniProtKB-KW"/>
</dbReference>
<organism evidence="2 3">
    <name type="scientific">Siminovitchia terrae</name>
    <name type="common">Bacillus terrae</name>
    <dbReference type="NCBI Taxonomy" id="1914933"/>
    <lineage>
        <taxon>Bacteria</taxon>
        <taxon>Bacillati</taxon>
        <taxon>Bacillota</taxon>
        <taxon>Bacilli</taxon>
        <taxon>Bacillales</taxon>
        <taxon>Bacillaceae</taxon>
        <taxon>Siminovitchia</taxon>
    </lineage>
</organism>
<dbReference type="RefSeq" id="WP_120115564.1">
    <property type="nucleotide sequence ID" value="NZ_QYTW02000010.1"/>
</dbReference>
<evidence type="ECO:0000313" key="2">
    <source>
        <dbReference type="EMBL" id="RST59515.1"/>
    </source>
</evidence>
<keyword evidence="2" id="KW-0489">Methyltransferase</keyword>
<evidence type="ECO:0000313" key="3">
    <source>
        <dbReference type="Proteomes" id="UP000287296"/>
    </source>
</evidence>
<dbReference type="Gene3D" id="3.40.50.150">
    <property type="entry name" value="Vaccinia Virus protein VP39"/>
    <property type="match status" value="1"/>
</dbReference>
<dbReference type="InterPro" id="IPR025714">
    <property type="entry name" value="Methyltranfer_dom"/>
</dbReference>
<comment type="caution">
    <text evidence="2">The sequence shown here is derived from an EMBL/GenBank/DDBJ whole genome shotgun (WGS) entry which is preliminary data.</text>
</comment>
<feature type="domain" description="Methyltransferase" evidence="1">
    <location>
        <begin position="25"/>
        <end position="127"/>
    </location>
</feature>